<dbReference type="Gramene" id="ONI01339">
    <property type="protein sequence ID" value="ONI01339"/>
    <property type="gene ID" value="PRUPE_6G134200"/>
</dbReference>
<proteinExistence type="predicted"/>
<name>A0A251NPV9_PRUPE</name>
<keyword evidence="1" id="KW-0732">Signal</keyword>
<reference evidence="2 3" key="1">
    <citation type="journal article" date="2013" name="Nat. Genet.">
        <title>The high-quality draft genome of peach (Prunus persica) identifies unique patterns of genetic diversity, domestication and genome evolution.</title>
        <authorList>
            <consortium name="International Peach Genome Initiative"/>
            <person name="Verde I."/>
            <person name="Abbott A.G."/>
            <person name="Scalabrin S."/>
            <person name="Jung S."/>
            <person name="Shu S."/>
            <person name="Marroni F."/>
            <person name="Zhebentyayeva T."/>
            <person name="Dettori M.T."/>
            <person name="Grimwood J."/>
            <person name="Cattonaro F."/>
            <person name="Zuccolo A."/>
            <person name="Rossini L."/>
            <person name="Jenkins J."/>
            <person name="Vendramin E."/>
            <person name="Meisel L.A."/>
            <person name="Decroocq V."/>
            <person name="Sosinski B."/>
            <person name="Prochnik S."/>
            <person name="Mitros T."/>
            <person name="Policriti A."/>
            <person name="Cipriani G."/>
            <person name="Dondini L."/>
            <person name="Ficklin S."/>
            <person name="Goodstein D.M."/>
            <person name="Xuan P."/>
            <person name="Del Fabbro C."/>
            <person name="Aramini V."/>
            <person name="Copetti D."/>
            <person name="Gonzalez S."/>
            <person name="Horner D.S."/>
            <person name="Falchi R."/>
            <person name="Lucas S."/>
            <person name="Mica E."/>
            <person name="Maldonado J."/>
            <person name="Lazzari B."/>
            <person name="Bielenberg D."/>
            <person name="Pirona R."/>
            <person name="Miculan M."/>
            <person name="Barakat A."/>
            <person name="Testolin R."/>
            <person name="Stella A."/>
            <person name="Tartarini S."/>
            <person name="Tonutti P."/>
            <person name="Arus P."/>
            <person name="Orellana A."/>
            <person name="Wells C."/>
            <person name="Main D."/>
            <person name="Vizzotto G."/>
            <person name="Silva H."/>
            <person name="Salamini F."/>
            <person name="Schmutz J."/>
            <person name="Morgante M."/>
            <person name="Rokhsar D.S."/>
        </authorList>
    </citation>
    <scope>NUCLEOTIDE SEQUENCE [LARGE SCALE GENOMIC DNA]</scope>
    <source>
        <strain evidence="3">cv. Nemared</strain>
    </source>
</reference>
<gene>
    <name evidence="2" type="ORF">PRUPE_6G134200</name>
</gene>
<feature type="chain" id="PRO_5012738715" evidence="1">
    <location>
        <begin position="23"/>
        <end position="49"/>
    </location>
</feature>
<sequence>MCLLCNHFVLLGIVGGLRHVLGKDSDRVWCEDNVGGPNVAVFSIHDLSC</sequence>
<evidence type="ECO:0000313" key="3">
    <source>
        <dbReference type="Proteomes" id="UP000006882"/>
    </source>
</evidence>
<dbReference type="AlphaFoldDB" id="A0A251NPV9"/>
<accession>A0A251NPV9</accession>
<dbReference type="Proteomes" id="UP000006882">
    <property type="component" value="Chromosome G6"/>
</dbReference>
<keyword evidence="3" id="KW-1185">Reference proteome</keyword>
<organism evidence="2 3">
    <name type="scientific">Prunus persica</name>
    <name type="common">Peach</name>
    <name type="synonym">Amygdalus persica</name>
    <dbReference type="NCBI Taxonomy" id="3760"/>
    <lineage>
        <taxon>Eukaryota</taxon>
        <taxon>Viridiplantae</taxon>
        <taxon>Streptophyta</taxon>
        <taxon>Embryophyta</taxon>
        <taxon>Tracheophyta</taxon>
        <taxon>Spermatophyta</taxon>
        <taxon>Magnoliopsida</taxon>
        <taxon>eudicotyledons</taxon>
        <taxon>Gunneridae</taxon>
        <taxon>Pentapetalae</taxon>
        <taxon>rosids</taxon>
        <taxon>fabids</taxon>
        <taxon>Rosales</taxon>
        <taxon>Rosaceae</taxon>
        <taxon>Amygdaloideae</taxon>
        <taxon>Amygdaleae</taxon>
        <taxon>Prunus</taxon>
    </lineage>
</organism>
<evidence type="ECO:0000256" key="1">
    <source>
        <dbReference type="SAM" id="SignalP"/>
    </source>
</evidence>
<evidence type="ECO:0000313" key="2">
    <source>
        <dbReference type="EMBL" id="ONI01339.1"/>
    </source>
</evidence>
<feature type="signal peptide" evidence="1">
    <location>
        <begin position="1"/>
        <end position="22"/>
    </location>
</feature>
<dbReference type="EMBL" id="CM007656">
    <property type="protein sequence ID" value="ONI01339.1"/>
    <property type="molecule type" value="Genomic_DNA"/>
</dbReference>
<protein>
    <submittedName>
        <fullName evidence="2">Uncharacterized protein</fullName>
    </submittedName>
</protein>